<dbReference type="EMBL" id="CM042013">
    <property type="protein sequence ID" value="KAI3737359.1"/>
    <property type="molecule type" value="Genomic_DNA"/>
</dbReference>
<keyword evidence="2" id="KW-1185">Reference proteome</keyword>
<dbReference type="Proteomes" id="UP001055811">
    <property type="component" value="Linkage Group LG05"/>
</dbReference>
<reference evidence="2" key="1">
    <citation type="journal article" date="2022" name="Mol. Ecol. Resour.">
        <title>The genomes of chicory, endive, great burdock and yacon provide insights into Asteraceae palaeo-polyploidization history and plant inulin production.</title>
        <authorList>
            <person name="Fan W."/>
            <person name="Wang S."/>
            <person name="Wang H."/>
            <person name="Wang A."/>
            <person name="Jiang F."/>
            <person name="Liu H."/>
            <person name="Zhao H."/>
            <person name="Xu D."/>
            <person name="Zhang Y."/>
        </authorList>
    </citation>
    <scope>NUCLEOTIDE SEQUENCE [LARGE SCALE GENOMIC DNA]</scope>
    <source>
        <strain evidence="2">cv. Punajuju</strain>
    </source>
</reference>
<accession>A0ACB9CST6</accession>
<evidence type="ECO:0000313" key="1">
    <source>
        <dbReference type="EMBL" id="KAI3737359.1"/>
    </source>
</evidence>
<organism evidence="1 2">
    <name type="scientific">Cichorium intybus</name>
    <name type="common">Chicory</name>
    <dbReference type="NCBI Taxonomy" id="13427"/>
    <lineage>
        <taxon>Eukaryota</taxon>
        <taxon>Viridiplantae</taxon>
        <taxon>Streptophyta</taxon>
        <taxon>Embryophyta</taxon>
        <taxon>Tracheophyta</taxon>
        <taxon>Spermatophyta</taxon>
        <taxon>Magnoliopsida</taxon>
        <taxon>eudicotyledons</taxon>
        <taxon>Gunneridae</taxon>
        <taxon>Pentapetalae</taxon>
        <taxon>asterids</taxon>
        <taxon>campanulids</taxon>
        <taxon>Asterales</taxon>
        <taxon>Asteraceae</taxon>
        <taxon>Cichorioideae</taxon>
        <taxon>Cichorieae</taxon>
        <taxon>Cichoriinae</taxon>
        <taxon>Cichorium</taxon>
    </lineage>
</organism>
<evidence type="ECO:0000313" key="2">
    <source>
        <dbReference type="Proteomes" id="UP001055811"/>
    </source>
</evidence>
<protein>
    <submittedName>
        <fullName evidence="1">Uncharacterized protein</fullName>
    </submittedName>
</protein>
<name>A0ACB9CST6_CICIN</name>
<sequence length="122" mass="13545">MSVAIGTIAGTSGGERGKRNVVVEGPPVVKATQQKQRRMINTRESGATSREGKQFNIIFAYLRELVADCCQYHQAKDGDGWVEYKGSLSFDGPHKVEIPHAFVCDENGFSWGVCWSYETKDE</sequence>
<reference evidence="1 2" key="2">
    <citation type="journal article" date="2022" name="Mol. Ecol. Resour.">
        <title>The genomes of chicory, endive, great burdock and yacon provide insights into Asteraceae paleo-polyploidization history and plant inulin production.</title>
        <authorList>
            <person name="Fan W."/>
            <person name="Wang S."/>
            <person name="Wang H."/>
            <person name="Wang A."/>
            <person name="Jiang F."/>
            <person name="Liu H."/>
            <person name="Zhao H."/>
            <person name="Xu D."/>
            <person name="Zhang Y."/>
        </authorList>
    </citation>
    <scope>NUCLEOTIDE SEQUENCE [LARGE SCALE GENOMIC DNA]</scope>
    <source>
        <strain evidence="2">cv. Punajuju</strain>
        <tissue evidence="1">Leaves</tissue>
    </source>
</reference>
<proteinExistence type="predicted"/>
<gene>
    <name evidence="1" type="ORF">L2E82_27358</name>
</gene>
<comment type="caution">
    <text evidence="1">The sequence shown here is derived from an EMBL/GenBank/DDBJ whole genome shotgun (WGS) entry which is preliminary data.</text>
</comment>